<feature type="compositionally biased region" description="Basic and acidic residues" evidence="1">
    <location>
        <begin position="84"/>
        <end position="94"/>
    </location>
</feature>
<sequence>MSQQQALPHFPPAQLCFPYSQPPLHPSPYISLQPYYAQTNQAFPQQAAMEAQAKRSRGNEYLLSLDTALSNLQLYDNTELDSTGGERKERRERLYSMPEDSTGSWRSPNINKQLPPLPCNAQPLTVYPLSYTSHHSAFEPSQVHYCHAQMYGKGNGGKGLQIPPPMPPRPQTLPLPDVKNSCQVKQPTSKAPSQTQKVAERKVLSTKRPQSDPVVSATKPTKSNEKKVTAKDKENANGQVKIMSAKAKCCHKTTMDKECIPIIDLTQTSSDSSPDSSILDHVTPRSSARRKRLTSDLRQSFLTSPSISSPSPSPRRKKSPSKTPSTSPFVSKEVVSPSKFATLGQAVTCSGFTRTGQPCKRLVKIPAPYLIYKDSQEPSDGGERRIGNVDGEGDVRSERVMGRYCKDHAKMICDAKGFYWRSTEGDAGVWIDFDEYIPKDSGQQTQTLLRMAMESKLTAKEAPGFLYAYELKDLETDSLSFYKVGRTDNVPRRIGQWTNQCQSKTPTLLDIFPLPHSSSCSFTGSSLYRSGSITTSFLPGATTHRIPPLPAMKRWERLVHMELSDKCAAHPESHEAFLKARMKGHIAKIKSVDFAVVKVFANTGPPNESRVTLRDITQREFMLSRTQKLHHRLHHSIKQLEFHTS</sequence>
<keyword evidence="4" id="KW-1185">Reference proteome</keyword>
<organism evidence="3 4">
    <name type="scientific">Cryptococcus depauperatus CBS 7841</name>
    <dbReference type="NCBI Taxonomy" id="1295531"/>
    <lineage>
        <taxon>Eukaryota</taxon>
        <taxon>Fungi</taxon>
        <taxon>Dikarya</taxon>
        <taxon>Basidiomycota</taxon>
        <taxon>Agaricomycotina</taxon>
        <taxon>Tremellomycetes</taxon>
        <taxon>Tremellales</taxon>
        <taxon>Cryptococcaceae</taxon>
        <taxon>Cryptococcus</taxon>
    </lineage>
</organism>
<reference evidence="3" key="2">
    <citation type="journal article" date="2022" name="Elife">
        <title>Obligate sexual reproduction of a homothallic fungus closely related to the Cryptococcus pathogenic species complex.</title>
        <authorList>
            <person name="Passer A.R."/>
            <person name="Clancey S.A."/>
            <person name="Shea T."/>
            <person name="David-Palma M."/>
            <person name="Averette A.F."/>
            <person name="Boekhout T."/>
            <person name="Porcel B.M."/>
            <person name="Nowrousian M."/>
            <person name="Cuomo C.A."/>
            <person name="Sun S."/>
            <person name="Heitman J."/>
            <person name="Coelho M.A."/>
        </authorList>
    </citation>
    <scope>NUCLEOTIDE SEQUENCE</scope>
    <source>
        <strain evidence="3">CBS 7841</strain>
    </source>
</reference>
<dbReference type="EMBL" id="CP143784">
    <property type="protein sequence ID" value="WVN85445.1"/>
    <property type="molecule type" value="Genomic_DNA"/>
</dbReference>
<feature type="region of interest" description="Disordered" evidence="1">
    <location>
        <begin position="267"/>
        <end position="331"/>
    </location>
</feature>
<proteinExistence type="predicted"/>
<feature type="region of interest" description="Disordered" evidence="1">
    <location>
        <begin position="164"/>
        <end position="237"/>
    </location>
</feature>
<dbReference type="Pfam" id="PF10544">
    <property type="entry name" value="T5orf172"/>
    <property type="match status" value="1"/>
</dbReference>
<feature type="region of interest" description="Disordered" evidence="1">
    <location>
        <begin position="79"/>
        <end position="108"/>
    </location>
</feature>
<reference evidence="3" key="3">
    <citation type="submission" date="2024-01" db="EMBL/GenBank/DDBJ databases">
        <authorList>
            <person name="Coelho M.A."/>
            <person name="David-Palma M."/>
            <person name="Shea T."/>
            <person name="Sun S."/>
            <person name="Cuomo C.A."/>
            <person name="Heitman J."/>
        </authorList>
    </citation>
    <scope>NUCLEOTIDE SEQUENCE</scope>
    <source>
        <strain evidence="3">CBS 7841</strain>
    </source>
</reference>
<dbReference type="RefSeq" id="XP_066066146.1">
    <property type="nucleotide sequence ID" value="XM_066210049.1"/>
</dbReference>
<evidence type="ECO:0000256" key="1">
    <source>
        <dbReference type="SAM" id="MobiDB-lite"/>
    </source>
</evidence>
<dbReference type="KEGG" id="cdep:91084807"/>
<dbReference type="Proteomes" id="UP000094043">
    <property type="component" value="Chromosome 1"/>
</dbReference>
<accession>A0AAJ8JNC0</accession>
<feature type="compositionally biased region" description="Basic and acidic residues" evidence="1">
    <location>
        <begin position="222"/>
        <end position="235"/>
    </location>
</feature>
<dbReference type="AlphaFoldDB" id="A0AAJ8JNC0"/>
<name>A0AAJ8JNC0_9TREE</name>
<evidence type="ECO:0000259" key="2">
    <source>
        <dbReference type="Pfam" id="PF10544"/>
    </source>
</evidence>
<gene>
    <name evidence="3" type="ORF">L203_100591</name>
</gene>
<feature type="compositionally biased region" description="Polar residues" evidence="1">
    <location>
        <begin position="99"/>
        <end position="108"/>
    </location>
</feature>
<dbReference type="GeneID" id="91084807"/>
<dbReference type="InterPro" id="IPR018306">
    <property type="entry name" value="Phage_T5_Orf172_DNA-bd"/>
</dbReference>
<protein>
    <recommendedName>
        <fullName evidence="2">Bacteriophage T5 Orf172 DNA-binding domain-containing protein</fullName>
    </recommendedName>
</protein>
<dbReference type="InterPro" id="IPR053006">
    <property type="entry name" value="Meiosis_regulatory"/>
</dbReference>
<evidence type="ECO:0000313" key="4">
    <source>
        <dbReference type="Proteomes" id="UP000094043"/>
    </source>
</evidence>
<dbReference type="PANTHER" id="PTHR28094:SF1">
    <property type="entry name" value="MEIOTICALLY UP-REGULATED GENE 113 PROTEIN"/>
    <property type="match status" value="1"/>
</dbReference>
<reference evidence="3" key="1">
    <citation type="submission" date="2016-06" db="EMBL/GenBank/DDBJ databases">
        <authorList>
            <person name="Cuomo C."/>
            <person name="Litvintseva A."/>
            <person name="Heitman J."/>
            <person name="Chen Y."/>
            <person name="Sun S."/>
            <person name="Springer D."/>
            <person name="Dromer F."/>
            <person name="Young S."/>
            <person name="Zeng Q."/>
            <person name="Chapman S."/>
            <person name="Gujja S."/>
            <person name="Saif S."/>
            <person name="Birren B."/>
        </authorList>
    </citation>
    <scope>NUCLEOTIDE SEQUENCE</scope>
    <source>
        <strain evidence="3">CBS 7841</strain>
    </source>
</reference>
<feature type="compositionally biased region" description="Polar residues" evidence="1">
    <location>
        <begin position="180"/>
        <end position="197"/>
    </location>
</feature>
<evidence type="ECO:0000313" key="3">
    <source>
        <dbReference type="EMBL" id="WVN85445.1"/>
    </source>
</evidence>
<feature type="domain" description="Bacteriophage T5 Orf172 DNA-binding" evidence="2">
    <location>
        <begin position="465"/>
        <end position="568"/>
    </location>
</feature>
<feature type="compositionally biased region" description="Pro residues" evidence="1">
    <location>
        <begin position="164"/>
        <end position="173"/>
    </location>
</feature>
<dbReference type="PANTHER" id="PTHR28094">
    <property type="entry name" value="MEIOTICALLY UP-REGULATED GENE 113 PROTEIN"/>
    <property type="match status" value="1"/>
</dbReference>